<proteinExistence type="predicted"/>
<comment type="subcellular location">
    <subcellularLocation>
        <location evidence="1">Membrane</location>
        <topology evidence="1">Multi-pass membrane protein</topology>
    </subcellularLocation>
</comment>
<dbReference type="PANTHER" id="PTHR23501:SF87">
    <property type="entry name" value="SIDEROPHORE IRON TRANSPORTER 2"/>
    <property type="match status" value="1"/>
</dbReference>
<feature type="transmembrane region" description="Helical" evidence="6">
    <location>
        <begin position="170"/>
        <end position="189"/>
    </location>
</feature>
<protein>
    <submittedName>
        <fullName evidence="7">Unnamed protein product</fullName>
    </submittedName>
</protein>
<dbReference type="InterPro" id="IPR010573">
    <property type="entry name" value="MFS_Str1/Tri12-like"/>
</dbReference>
<evidence type="ECO:0000256" key="2">
    <source>
        <dbReference type="ARBA" id="ARBA00022448"/>
    </source>
</evidence>
<dbReference type="Proteomes" id="UP001165205">
    <property type="component" value="Unassembled WGS sequence"/>
</dbReference>
<feature type="transmembrane region" description="Helical" evidence="6">
    <location>
        <begin position="78"/>
        <end position="98"/>
    </location>
</feature>
<evidence type="ECO:0000256" key="6">
    <source>
        <dbReference type="SAM" id="Phobius"/>
    </source>
</evidence>
<evidence type="ECO:0000256" key="3">
    <source>
        <dbReference type="ARBA" id="ARBA00022692"/>
    </source>
</evidence>
<evidence type="ECO:0000256" key="4">
    <source>
        <dbReference type="ARBA" id="ARBA00022989"/>
    </source>
</evidence>
<evidence type="ECO:0000256" key="1">
    <source>
        <dbReference type="ARBA" id="ARBA00004141"/>
    </source>
</evidence>
<gene>
    <name evidence="7" type="ORF">Aory04_001251700</name>
</gene>
<keyword evidence="2" id="KW-0813">Transport</keyword>
<evidence type="ECO:0000313" key="8">
    <source>
        <dbReference type="Proteomes" id="UP001165205"/>
    </source>
</evidence>
<evidence type="ECO:0000256" key="5">
    <source>
        <dbReference type="ARBA" id="ARBA00023136"/>
    </source>
</evidence>
<dbReference type="SUPFAM" id="SSF103473">
    <property type="entry name" value="MFS general substrate transporter"/>
    <property type="match status" value="1"/>
</dbReference>
<accession>A0AAN4Z001</accession>
<comment type="caution">
    <text evidence="7">The sequence shown here is derived from an EMBL/GenBank/DDBJ whole genome shotgun (WGS) entry which is preliminary data.</text>
</comment>
<keyword evidence="5 6" id="KW-0472">Membrane</keyword>
<dbReference type="Pfam" id="PF06609">
    <property type="entry name" value="TRI12"/>
    <property type="match status" value="1"/>
</dbReference>
<keyword evidence="4 6" id="KW-1133">Transmembrane helix</keyword>
<reference evidence="7" key="1">
    <citation type="submission" date="2023-04" db="EMBL/GenBank/DDBJ databases">
        <title>Aspergillus oryzae NBRC 4228.</title>
        <authorList>
            <person name="Ichikawa N."/>
            <person name="Sato H."/>
            <person name="Tonouchi N."/>
        </authorList>
    </citation>
    <scope>NUCLEOTIDE SEQUENCE</scope>
    <source>
        <strain evidence="7">NBRC 4228</strain>
    </source>
</reference>
<feature type="transmembrane region" description="Helical" evidence="6">
    <location>
        <begin position="209"/>
        <end position="230"/>
    </location>
</feature>
<sequence>MTMDSSTNIKDQIAAVFHSIGSTGFGLTQQVFIADVTNLVNRGLWSTLPDSISTIPTLYLGTTIGQSVLDHSTWRWGWGMWAIVLPVCGLPLLGSVFFHQHQAIKNGLGKKRLAAQLGLNASQPWWKQAYELLWVQLDLPGALLLLAGLALTLIPISLTGANRSDRWQSATFIALLVVGIVLLVLFALWDIFVAKKPFIPYRMVRSKTVAAACLLGALDFLHYSMFTVFYSSYLQVVGGYSPGHATRIE</sequence>
<dbReference type="PANTHER" id="PTHR23501">
    <property type="entry name" value="MAJOR FACILITATOR SUPERFAMILY"/>
    <property type="match status" value="1"/>
</dbReference>
<name>A0AAN4Z001_ASPOZ</name>
<feature type="transmembrane region" description="Helical" evidence="6">
    <location>
        <begin position="137"/>
        <end position="158"/>
    </location>
</feature>
<evidence type="ECO:0000313" key="7">
    <source>
        <dbReference type="EMBL" id="GMG37704.1"/>
    </source>
</evidence>
<dbReference type="InterPro" id="IPR036259">
    <property type="entry name" value="MFS_trans_sf"/>
</dbReference>
<dbReference type="AlphaFoldDB" id="A0AAN4Z001"/>
<dbReference type="EMBL" id="BSYA01000254">
    <property type="protein sequence ID" value="GMG37704.1"/>
    <property type="molecule type" value="Genomic_DNA"/>
</dbReference>
<dbReference type="GO" id="GO:0005886">
    <property type="term" value="C:plasma membrane"/>
    <property type="evidence" value="ECO:0007669"/>
    <property type="project" value="TreeGrafter"/>
</dbReference>
<dbReference type="GO" id="GO:0015343">
    <property type="term" value="F:siderophore-iron transmembrane transporter activity"/>
    <property type="evidence" value="ECO:0007669"/>
    <property type="project" value="TreeGrafter"/>
</dbReference>
<organism evidence="7 8">
    <name type="scientific">Aspergillus oryzae</name>
    <name type="common">Yellow koji mold</name>
    <dbReference type="NCBI Taxonomy" id="5062"/>
    <lineage>
        <taxon>Eukaryota</taxon>
        <taxon>Fungi</taxon>
        <taxon>Dikarya</taxon>
        <taxon>Ascomycota</taxon>
        <taxon>Pezizomycotina</taxon>
        <taxon>Eurotiomycetes</taxon>
        <taxon>Eurotiomycetidae</taxon>
        <taxon>Eurotiales</taxon>
        <taxon>Aspergillaceae</taxon>
        <taxon>Aspergillus</taxon>
        <taxon>Aspergillus subgen. Circumdati</taxon>
    </lineage>
</organism>
<keyword evidence="3 6" id="KW-0812">Transmembrane</keyword>